<dbReference type="AlphaFoldDB" id="A0A6J6AZS0"/>
<protein>
    <submittedName>
        <fullName evidence="1">Unannotated protein</fullName>
    </submittedName>
</protein>
<accession>A0A6J6AZS0</accession>
<dbReference type="EMBL" id="CAEZSE010000043">
    <property type="protein sequence ID" value="CAB4532055.1"/>
    <property type="molecule type" value="Genomic_DNA"/>
</dbReference>
<reference evidence="1" key="1">
    <citation type="submission" date="2020-05" db="EMBL/GenBank/DDBJ databases">
        <authorList>
            <person name="Chiriac C."/>
            <person name="Salcher M."/>
            <person name="Ghai R."/>
            <person name="Kavagutti S V."/>
        </authorList>
    </citation>
    <scope>NUCLEOTIDE SEQUENCE</scope>
</reference>
<evidence type="ECO:0000313" key="1">
    <source>
        <dbReference type="EMBL" id="CAB4532055.1"/>
    </source>
</evidence>
<name>A0A6J6AZS0_9ZZZZ</name>
<gene>
    <name evidence="1" type="ORF">UFOPK1353_00389</name>
</gene>
<sequence length="105" mass="11406">MSEPESRFGSKFAKIADPSPTKIAILKTDRGYLKSSLLTRFRTIGVINTTKTLEAAWVKNSSTANSPERNIAESMPAIATPIAKKYTCFCAISVLKVESAAKPKI</sequence>
<organism evidence="1">
    <name type="scientific">freshwater metagenome</name>
    <dbReference type="NCBI Taxonomy" id="449393"/>
    <lineage>
        <taxon>unclassified sequences</taxon>
        <taxon>metagenomes</taxon>
        <taxon>ecological metagenomes</taxon>
    </lineage>
</organism>
<proteinExistence type="predicted"/>